<evidence type="ECO:0000256" key="1">
    <source>
        <dbReference type="ARBA" id="ARBA00022679"/>
    </source>
</evidence>
<dbReference type="Pfam" id="PF12804">
    <property type="entry name" value="NTP_transf_3"/>
    <property type="match status" value="1"/>
</dbReference>
<comment type="caution">
    <text evidence="4">The sequence shown here is derived from an EMBL/GenBank/DDBJ whole genome shotgun (WGS) entry which is preliminary data.</text>
</comment>
<protein>
    <submittedName>
        <fullName evidence="4">NTP transferase domain-containing protein</fullName>
    </submittedName>
</protein>
<evidence type="ECO:0000313" key="5">
    <source>
        <dbReference type="Proteomes" id="UP001596333"/>
    </source>
</evidence>
<dbReference type="SUPFAM" id="SSF53448">
    <property type="entry name" value="Nucleotide-diphospho-sugar transferases"/>
    <property type="match status" value="1"/>
</dbReference>
<feature type="domain" description="MobA-like NTP transferase" evidence="3">
    <location>
        <begin position="2"/>
        <end position="138"/>
    </location>
</feature>
<evidence type="ECO:0000313" key="4">
    <source>
        <dbReference type="EMBL" id="MFC6887565.1"/>
    </source>
</evidence>
<gene>
    <name evidence="4" type="ORF">ACFQEY_00640</name>
</gene>
<dbReference type="EMBL" id="JBHSXI010000001">
    <property type="protein sequence ID" value="MFC6887565.1"/>
    <property type="molecule type" value="Genomic_DNA"/>
</dbReference>
<accession>A0ABD5UGE3</accession>
<feature type="region of interest" description="Disordered" evidence="2">
    <location>
        <begin position="163"/>
        <end position="196"/>
    </location>
</feature>
<sequence length="253" mass="26067">MCGGRGTRLGGDAEKPLTPIAGRPMVDRVLGALDRSRVETTVAVVSPHTNETREHLAEITGSAGSAAHRSGLRLIDAPGDGYVADLRYALTEVDAVDPPVLTVAADLPLLDGEAVDAVLDAASAANSDSLTVCVPAEQKRALGVSADASTEIDGRKVVPAGVNVVGGGSVRSGDSRDEPDERDADDGTGRDGGEVYRTDDVRYAVNVNYPSDVRIAERLLAEEIASGPDDAAAPNDDDAEAPDGNADTTRSDP</sequence>
<dbReference type="GO" id="GO:0016779">
    <property type="term" value="F:nucleotidyltransferase activity"/>
    <property type="evidence" value="ECO:0007669"/>
    <property type="project" value="UniProtKB-ARBA"/>
</dbReference>
<dbReference type="InterPro" id="IPR029044">
    <property type="entry name" value="Nucleotide-diphossugar_trans"/>
</dbReference>
<dbReference type="RefSeq" id="WP_379765067.1">
    <property type="nucleotide sequence ID" value="NZ_JBHSXI010000001.1"/>
</dbReference>
<name>A0ABD5UGE3_9EURY</name>
<organism evidence="4 5">
    <name type="scientific">Halorubrum trueperi</name>
    <dbReference type="NCBI Taxonomy" id="2004704"/>
    <lineage>
        <taxon>Archaea</taxon>
        <taxon>Methanobacteriati</taxon>
        <taxon>Methanobacteriota</taxon>
        <taxon>Stenosarchaea group</taxon>
        <taxon>Halobacteria</taxon>
        <taxon>Halobacteriales</taxon>
        <taxon>Haloferacaceae</taxon>
        <taxon>Halorubrum</taxon>
    </lineage>
</organism>
<dbReference type="InterPro" id="IPR025877">
    <property type="entry name" value="MobA-like_NTP_Trfase"/>
</dbReference>
<feature type="region of interest" description="Disordered" evidence="2">
    <location>
        <begin position="225"/>
        <end position="253"/>
    </location>
</feature>
<feature type="compositionally biased region" description="Basic and acidic residues" evidence="2">
    <location>
        <begin position="185"/>
        <end position="196"/>
    </location>
</feature>
<keyword evidence="1 4" id="KW-0808">Transferase</keyword>
<feature type="compositionally biased region" description="Low complexity" evidence="2">
    <location>
        <begin position="225"/>
        <end position="234"/>
    </location>
</feature>
<keyword evidence="5" id="KW-1185">Reference proteome</keyword>
<dbReference type="Gene3D" id="3.90.550.10">
    <property type="entry name" value="Spore Coat Polysaccharide Biosynthesis Protein SpsA, Chain A"/>
    <property type="match status" value="1"/>
</dbReference>
<dbReference type="AlphaFoldDB" id="A0ABD5UGE3"/>
<proteinExistence type="predicted"/>
<dbReference type="Proteomes" id="UP001596333">
    <property type="component" value="Unassembled WGS sequence"/>
</dbReference>
<evidence type="ECO:0000259" key="3">
    <source>
        <dbReference type="Pfam" id="PF12804"/>
    </source>
</evidence>
<dbReference type="PANTHER" id="PTHR19136">
    <property type="entry name" value="MOLYBDENUM COFACTOR GUANYLYLTRANSFERASE"/>
    <property type="match status" value="1"/>
</dbReference>
<dbReference type="PANTHER" id="PTHR19136:SF86">
    <property type="entry name" value="ADENOSYLCOBINAMIDE-PHOSPHATE GUANYLYLTRANSFERASE"/>
    <property type="match status" value="1"/>
</dbReference>
<evidence type="ECO:0000256" key="2">
    <source>
        <dbReference type="SAM" id="MobiDB-lite"/>
    </source>
</evidence>
<reference evidence="4 5" key="1">
    <citation type="journal article" date="2019" name="Int. J. Syst. Evol. Microbiol.">
        <title>The Global Catalogue of Microorganisms (GCM) 10K type strain sequencing project: providing services to taxonomists for standard genome sequencing and annotation.</title>
        <authorList>
            <consortium name="The Broad Institute Genomics Platform"/>
            <consortium name="The Broad Institute Genome Sequencing Center for Infectious Disease"/>
            <person name="Wu L."/>
            <person name="Ma J."/>
        </authorList>
    </citation>
    <scope>NUCLEOTIDE SEQUENCE [LARGE SCALE GENOMIC DNA]</scope>
    <source>
        <strain evidence="4 5">Y73</strain>
    </source>
</reference>